<keyword evidence="2" id="KW-1185">Reference proteome</keyword>
<name>A0A2A9HEV4_TEPT2</name>
<dbReference type="PANTHER" id="PTHR34861:SF10">
    <property type="entry name" value="CYCLASE"/>
    <property type="match status" value="1"/>
</dbReference>
<comment type="caution">
    <text evidence="1">The sequence shown here is derived from an EMBL/GenBank/DDBJ whole genome shotgun (WGS) entry which is preliminary data.</text>
</comment>
<sequence>MPDHPLPTPEEVARYFDLCSNWGRWGPEDSAGTINLITPEKRRRAAALVRTGRAVSIAHPLNTVGGPGNWNPAQHWVRTGADFSVDYIGLLFHGYATTHIDALCHIFWQGQMYNGRPASEVTSLGARAGAVDAWKDGIVTRGVLLDIPRFRGTEYVTLDAPVRGWELEAAAEAQGTPLEPGDAVLVYSGRTAFYAANPGSTPGVQPSPGLHADTAPVLKRHDVALLGWDMMDARPSGYAIFDDPPRAGGPVHVLAIVFMGLPLLDNANLDPLAQACREEGRWEFLLTVAPLNVRGGTGSPVNPIALF</sequence>
<gene>
    <name evidence="1" type="ORF">A9A59_0842</name>
</gene>
<evidence type="ECO:0000313" key="2">
    <source>
        <dbReference type="Proteomes" id="UP000223071"/>
    </source>
</evidence>
<evidence type="ECO:0000313" key="1">
    <source>
        <dbReference type="EMBL" id="PFG73640.1"/>
    </source>
</evidence>
<dbReference type="InterPro" id="IPR007325">
    <property type="entry name" value="KFase/CYL"/>
</dbReference>
<dbReference type="Gene3D" id="3.50.30.50">
    <property type="entry name" value="Putative cyclase"/>
    <property type="match status" value="1"/>
</dbReference>
<dbReference type="GO" id="GO:0019441">
    <property type="term" value="P:L-tryptophan catabolic process to kynurenine"/>
    <property type="evidence" value="ECO:0007669"/>
    <property type="project" value="InterPro"/>
</dbReference>
<reference evidence="1 2" key="1">
    <citation type="submission" date="2017-09" db="EMBL/GenBank/DDBJ databases">
        <title>Sequencing the genomes of two abundant thermophiles in Great Basin hot springs: Thermocrinis jamiesonii and novel Chloroflexi Thermoflexus hugenholtzii.</title>
        <authorList>
            <person name="Hedlund B."/>
        </authorList>
    </citation>
    <scope>NUCLEOTIDE SEQUENCE [LARGE SCALE GENOMIC DNA]</scope>
    <source>
        <strain evidence="1 2">G233</strain>
    </source>
</reference>
<dbReference type="GO" id="GO:0004061">
    <property type="term" value="F:arylformamidase activity"/>
    <property type="evidence" value="ECO:0007669"/>
    <property type="project" value="InterPro"/>
</dbReference>
<dbReference type="Pfam" id="PF04199">
    <property type="entry name" value="Cyclase"/>
    <property type="match status" value="1"/>
</dbReference>
<dbReference type="AlphaFoldDB" id="A0A2A9HEV4"/>
<dbReference type="PANTHER" id="PTHR34861">
    <property type="match status" value="1"/>
</dbReference>
<proteinExistence type="predicted"/>
<dbReference type="EMBL" id="PDJQ01000001">
    <property type="protein sequence ID" value="PFG73640.1"/>
    <property type="molecule type" value="Genomic_DNA"/>
</dbReference>
<dbReference type="InterPro" id="IPR037175">
    <property type="entry name" value="KFase_sf"/>
</dbReference>
<dbReference type="Proteomes" id="UP000223071">
    <property type="component" value="Unassembled WGS sequence"/>
</dbReference>
<dbReference type="SUPFAM" id="SSF102198">
    <property type="entry name" value="Putative cyclase"/>
    <property type="match status" value="1"/>
</dbReference>
<accession>A0A2A9HEV4</accession>
<protein>
    <submittedName>
        <fullName evidence="1">Kynurenine formamidase</fullName>
    </submittedName>
</protein>
<organism evidence="1 2">
    <name type="scientific">Tepidiforma thermophila (strain KCTC 52669 / CGMCC 1.13589 / G233)</name>
    <dbReference type="NCBI Taxonomy" id="2761530"/>
    <lineage>
        <taxon>Bacteria</taxon>
        <taxon>Bacillati</taxon>
        <taxon>Chloroflexota</taxon>
        <taxon>Tepidiformia</taxon>
        <taxon>Tepidiformales</taxon>
        <taxon>Tepidiformaceae</taxon>
        <taxon>Tepidiforma</taxon>
    </lineage>
</organism>
<dbReference type="RefSeq" id="WP_098503086.1">
    <property type="nucleotide sequence ID" value="NZ_PDJQ01000001.1"/>
</dbReference>